<dbReference type="EMBL" id="AKHW03001146">
    <property type="protein sequence ID" value="KYO43673.1"/>
    <property type="molecule type" value="Genomic_DNA"/>
</dbReference>
<evidence type="ECO:0000313" key="2">
    <source>
        <dbReference type="Proteomes" id="UP000050525"/>
    </source>
</evidence>
<proteinExistence type="predicted"/>
<comment type="caution">
    <text evidence="1">The sequence shown here is derived from an EMBL/GenBank/DDBJ whole genome shotgun (WGS) entry which is preliminary data.</text>
</comment>
<keyword evidence="2" id="KW-1185">Reference proteome</keyword>
<evidence type="ECO:0000313" key="1">
    <source>
        <dbReference type="EMBL" id="KYO43673.1"/>
    </source>
</evidence>
<accession>A0A151P3T0</accession>
<gene>
    <name evidence="1" type="ORF">Y1Q_0013669</name>
</gene>
<dbReference type="AlphaFoldDB" id="A0A151P3T0"/>
<name>A0A151P3T0_ALLMI</name>
<dbReference type="Proteomes" id="UP000050525">
    <property type="component" value="Unassembled WGS sequence"/>
</dbReference>
<sequence>MKCYSKLWQTLECLAATSQKSGQPQTAEGLVQCVTRRPSPEEAKDAASQVCAQYWKDGRYHHFESILGQ</sequence>
<organism evidence="1 2">
    <name type="scientific">Alligator mississippiensis</name>
    <name type="common">American alligator</name>
    <dbReference type="NCBI Taxonomy" id="8496"/>
    <lineage>
        <taxon>Eukaryota</taxon>
        <taxon>Metazoa</taxon>
        <taxon>Chordata</taxon>
        <taxon>Craniata</taxon>
        <taxon>Vertebrata</taxon>
        <taxon>Euteleostomi</taxon>
        <taxon>Archelosauria</taxon>
        <taxon>Archosauria</taxon>
        <taxon>Crocodylia</taxon>
        <taxon>Alligatoridae</taxon>
        <taxon>Alligatorinae</taxon>
        <taxon>Alligator</taxon>
    </lineage>
</organism>
<reference evidence="1 2" key="1">
    <citation type="journal article" date="2012" name="Genome Biol.">
        <title>Sequencing three crocodilian genomes to illuminate the evolution of archosaurs and amniotes.</title>
        <authorList>
            <person name="St John J.A."/>
            <person name="Braun E.L."/>
            <person name="Isberg S.R."/>
            <person name="Miles L.G."/>
            <person name="Chong A.Y."/>
            <person name="Gongora J."/>
            <person name="Dalzell P."/>
            <person name="Moran C."/>
            <person name="Bed'hom B."/>
            <person name="Abzhanov A."/>
            <person name="Burgess S.C."/>
            <person name="Cooksey A.M."/>
            <person name="Castoe T.A."/>
            <person name="Crawford N.G."/>
            <person name="Densmore L.D."/>
            <person name="Drew J.C."/>
            <person name="Edwards S.V."/>
            <person name="Faircloth B.C."/>
            <person name="Fujita M.K."/>
            <person name="Greenwold M.J."/>
            <person name="Hoffmann F.G."/>
            <person name="Howard J.M."/>
            <person name="Iguchi T."/>
            <person name="Janes D.E."/>
            <person name="Khan S.Y."/>
            <person name="Kohno S."/>
            <person name="de Koning A.J."/>
            <person name="Lance S.L."/>
            <person name="McCarthy F.M."/>
            <person name="McCormack J.E."/>
            <person name="Merchant M.E."/>
            <person name="Peterson D.G."/>
            <person name="Pollock D.D."/>
            <person name="Pourmand N."/>
            <person name="Raney B.J."/>
            <person name="Roessler K.A."/>
            <person name="Sanford J.R."/>
            <person name="Sawyer R.H."/>
            <person name="Schmidt C.J."/>
            <person name="Triplett E.W."/>
            <person name="Tuberville T.D."/>
            <person name="Venegas-Anaya M."/>
            <person name="Howard J.T."/>
            <person name="Jarvis E.D."/>
            <person name="Guillette L.J.Jr."/>
            <person name="Glenn T.C."/>
            <person name="Green R.E."/>
            <person name="Ray D.A."/>
        </authorList>
    </citation>
    <scope>NUCLEOTIDE SEQUENCE [LARGE SCALE GENOMIC DNA]</scope>
    <source>
        <strain evidence="1">KSC_2009_1</strain>
    </source>
</reference>
<protein>
    <submittedName>
        <fullName evidence="1">Uncharacterized protein</fullName>
    </submittedName>
</protein>